<dbReference type="PROSITE" id="PS51257">
    <property type="entry name" value="PROKAR_LIPOPROTEIN"/>
    <property type="match status" value="1"/>
</dbReference>
<accession>A0A2W2BHR8</accession>
<dbReference type="AlphaFoldDB" id="A0A2W2BHR8"/>
<keyword evidence="1" id="KW-0732">Signal</keyword>
<dbReference type="OrthoDB" id="1422031at2"/>
<dbReference type="Proteomes" id="UP000248745">
    <property type="component" value="Unassembled WGS sequence"/>
</dbReference>
<feature type="domain" description="Copper-binding protein MbnP-like" evidence="2">
    <location>
        <begin position="38"/>
        <end position="233"/>
    </location>
</feature>
<feature type="signal peptide" evidence="1">
    <location>
        <begin position="1"/>
        <end position="21"/>
    </location>
</feature>
<organism evidence="3 4">
    <name type="scientific">Taibaiella soli</name>
    <dbReference type="NCBI Taxonomy" id="1649169"/>
    <lineage>
        <taxon>Bacteria</taxon>
        <taxon>Pseudomonadati</taxon>
        <taxon>Bacteroidota</taxon>
        <taxon>Chitinophagia</taxon>
        <taxon>Chitinophagales</taxon>
        <taxon>Chitinophagaceae</taxon>
        <taxon>Taibaiella</taxon>
    </lineage>
</organism>
<name>A0A2W2BHR8_9BACT</name>
<dbReference type="EMBL" id="QKTW01000015">
    <property type="protein sequence ID" value="PZF73046.1"/>
    <property type="molecule type" value="Genomic_DNA"/>
</dbReference>
<comment type="caution">
    <text evidence="3">The sequence shown here is derived from an EMBL/GenBank/DDBJ whole genome shotgun (WGS) entry which is preliminary data.</text>
</comment>
<dbReference type="InterPro" id="IPR046863">
    <property type="entry name" value="MbnP-like_dom"/>
</dbReference>
<evidence type="ECO:0000313" key="4">
    <source>
        <dbReference type="Proteomes" id="UP000248745"/>
    </source>
</evidence>
<dbReference type="Pfam" id="PF20243">
    <property type="entry name" value="MbnP"/>
    <property type="match status" value="1"/>
</dbReference>
<dbReference type="RefSeq" id="WP_110998624.1">
    <property type="nucleotide sequence ID" value="NZ_QKTW01000015.1"/>
</dbReference>
<reference evidence="3 4" key="1">
    <citation type="submission" date="2018-06" db="EMBL/GenBank/DDBJ databases">
        <title>Mucibacter soli gen. nov., sp. nov., a new member of the family Chitinophagaceae producing mucin.</title>
        <authorList>
            <person name="Kim M.-K."/>
            <person name="Park S."/>
            <person name="Kim T.-S."/>
            <person name="Joung Y."/>
            <person name="Han J.-H."/>
            <person name="Kim S.B."/>
        </authorList>
    </citation>
    <scope>NUCLEOTIDE SEQUENCE [LARGE SCALE GENOMIC DNA]</scope>
    <source>
        <strain evidence="3 4">R1-15</strain>
    </source>
</reference>
<evidence type="ECO:0000259" key="2">
    <source>
        <dbReference type="Pfam" id="PF20243"/>
    </source>
</evidence>
<keyword evidence="4" id="KW-1185">Reference proteome</keyword>
<proteinExistence type="predicted"/>
<feature type="chain" id="PRO_5015951045" description="Copper-binding protein MbnP-like domain-containing protein" evidence="1">
    <location>
        <begin position="22"/>
        <end position="260"/>
    </location>
</feature>
<protein>
    <recommendedName>
        <fullName evidence="2">Copper-binding protein MbnP-like domain-containing protein</fullName>
    </recommendedName>
</protein>
<sequence>MMRKMMLLSAAVLVLLSACHKKDDPKPSNPTTPTNTTGTMGFSFANKVGNQPVVLHTGVYQNANGDTYSINLYKYYISNIKLTSDNGTVFAEPNSYHLVNEELTSSKTFSISNVPSGNYTSVTFLIGVDSAANTSGANTGALDPQNGMYWAWNSGYIMAKLEGTSPQSTAPNNAITFHMGGFAGKNNVLKTVTLQLPTAATVSAAKTPVINLNSDAAQWFGTPNVINFAQLNTVTDAGLDAASISQNYKNMFSIDHVDNQ</sequence>
<evidence type="ECO:0000313" key="3">
    <source>
        <dbReference type="EMBL" id="PZF73046.1"/>
    </source>
</evidence>
<evidence type="ECO:0000256" key="1">
    <source>
        <dbReference type="SAM" id="SignalP"/>
    </source>
</evidence>
<gene>
    <name evidence="3" type="ORF">DN068_09235</name>
</gene>